<dbReference type="AlphaFoldDB" id="A0A1Q9F2Z0"/>
<name>A0A1Q9F2Z0_SYMMI</name>
<evidence type="ECO:0000256" key="1">
    <source>
        <dbReference type="SAM" id="MobiDB-lite"/>
    </source>
</evidence>
<feature type="region of interest" description="Disordered" evidence="1">
    <location>
        <begin position="564"/>
        <end position="725"/>
    </location>
</feature>
<feature type="compositionally biased region" description="Low complexity" evidence="1">
    <location>
        <begin position="653"/>
        <end position="666"/>
    </location>
</feature>
<proteinExistence type="predicted"/>
<feature type="compositionally biased region" description="Low complexity" evidence="1">
    <location>
        <begin position="624"/>
        <end position="645"/>
    </location>
</feature>
<feature type="region of interest" description="Disordered" evidence="1">
    <location>
        <begin position="329"/>
        <end position="387"/>
    </location>
</feature>
<evidence type="ECO:0000313" key="3">
    <source>
        <dbReference type="Proteomes" id="UP000186817"/>
    </source>
</evidence>
<dbReference type="Proteomes" id="UP000186817">
    <property type="component" value="Unassembled WGS sequence"/>
</dbReference>
<keyword evidence="3" id="KW-1185">Reference proteome</keyword>
<feature type="compositionally biased region" description="Low complexity" evidence="1">
    <location>
        <begin position="263"/>
        <end position="275"/>
    </location>
</feature>
<organism evidence="2 3">
    <name type="scientific">Symbiodinium microadriaticum</name>
    <name type="common">Dinoflagellate</name>
    <name type="synonym">Zooxanthella microadriatica</name>
    <dbReference type="NCBI Taxonomy" id="2951"/>
    <lineage>
        <taxon>Eukaryota</taxon>
        <taxon>Sar</taxon>
        <taxon>Alveolata</taxon>
        <taxon>Dinophyceae</taxon>
        <taxon>Suessiales</taxon>
        <taxon>Symbiodiniaceae</taxon>
        <taxon>Symbiodinium</taxon>
    </lineage>
</organism>
<dbReference type="PROSITE" id="PS50330">
    <property type="entry name" value="UIM"/>
    <property type="match status" value="1"/>
</dbReference>
<gene>
    <name evidence="2" type="ORF">AK812_SmicGene1807</name>
</gene>
<feature type="region of interest" description="Disordered" evidence="1">
    <location>
        <begin position="262"/>
        <end position="285"/>
    </location>
</feature>
<protein>
    <submittedName>
        <fullName evidence="2">Uncharacterized protein</fullName>
    </submittedName>
</protein>
<feature type="region of interest" description="Disordered" evidence="1">
    <location>
        <begin position="110"/>
        <end position="181"/>
    </location>
</feature>
<feature type="compositionally biased region" description="Acidic residues" evidence="1">
    <location>
        <begin position="117"/>
        <end position="142"/>
    </location>
</feature>
<dbReference type="InterPro" id="IPR003903">
    <property type="entry name" value="UIM_dom"/>
</dbReference>
<feature type="compositionally biased region" description="Basic and acidic residues" evidence="1">
    <location>
        <begin position="668"/>
        <end position="695"/>
    </location>
</feature>
<accession>A0A1Q9F2Z0</accession>
<comment type="caution">
    <text evidence="2">The sequence shown here is derived from an EMBL/GenBank/DDBJ whole genome shotgun (WGS) entry which is preliminary data.</text>
</comment>
<sequence length="1134" mass="123929">MADSAAEPEVKPCAVLSSWEGNKTVMNRLMQGCLVHLPPDTTKIKREHLTENVELLGPLIKHVGLRMSVHVIAEYFKRFYVGYRPMNLRMPTSVDGQAFDYMLFPAREAPSRGSAAADDEEDDDEYDEAAESEAAMEDDECVEVGKPDMDVNMEPTRPVITDDVVPTTGEATHPPEPVPTTGAATLRNILFIFSDRDAASSHPGGKYSSFLCAKERKEHYLVKDRAYGYLCVLCGNSAMETGILRAKKCFPLPDLRPLDAKLEAASQSSKASSPGSPHPKPTEREVSMLEELASLQKQKALLEELLQLQELEDFEKALQQEEEELQQALRRSELQAEEDELNRKRSRPADDAVAPTTETPPAKAARPDDEAPPAIVEPARTKPVEAKVVPTTDFEVPPLAIVEPSQAEPVEAKVVPPVVSMGSAVCPDLLDTVPDEPLFDMPPPEAVSKGVSEELLGTCKRLEVPPVATGPEALQEEVVQPSSVSIRIAPESDAEEGEEELMEHDVLIDVNTEGKLEADKVPEGHEDTKPPSPSKATVFYDKHMPPCPIEVDHKPATPAEQRLAVSAPGNGRGRGRGGRGSKVPVTEGTGRGRSRGAGRGRGGRGRGSKVQATEDEEEKECESGAESGTASGGEIEPEPKAASKAGRPKKGGAKAAPKRASMPKSKAAPKDKAKDPAPEVKTRGPAKEPAPEVKTRGPAKKRKAEDPAPEVKVPSGPAKKGGGLRSMSEGWAVRLLCMLYFASYQIYTRVFGENLLKAFDEWRKLPPAERADIRGRRHVDLGSSDKEIFAALETGDLWLDARVHETFLYLHGSKNCQIPDSWSGVMENFKDEVMMKACGDECLRSELKQLSEQAANGLTFERKTSSFQLAGNQNVPLSAGKIERRETELSLGSYDSAVEDAQNPNPKLDELLKRANSMPPPKTSPKRPLEGPRHSPSPKKLAVEAPAEMAKDSPRPKGSQSEGSPGPSLSERSTPVPAPAPKAAKRGKSPTYWRLRRYFEPKACGALKCSPEALALYKTENGREQLREMLKSHGTFGALEVSLKKTHLKKKRLERAGGWYTKTYLQNVAHWTKSMTEAAWKWAAKTANLRKNEIHGEEEARLLLSDTFTLLDEEGHEISIEGSLQIDDARKQPF</sequence>
<dbReference type="EMBL" id="LSRX01000020">
    <property type="protein sequence ID" value="OLQ14070.1"/>
    <property type="molecule type" value="Genomic_DNA"/>
</dbReference>
<feature type="compositionally biased region" description="Basic and acidic residues" evidence="1">
    <location>
        <begin position="341"/>
        <end position="350"/>
    </location>
</feature>
<evidence type="ECO:0000313" key="2">
    <source>
        <dbReference type="EMBL" id="OLQ14070.1"/>
    </source>
</evidence>
<reference evidence="2 3" key="1">
    <citation type="submission" date="2016-02" db="EMBL/GenBank/DDBJ databases">
        <title>Genome analysis of coral dinoflagellate symbionts highlights evolutionary adaptations to a symbiotic lifestyle.</title>
        <authorList>
            <person name="Aranda M."/>
            <person name="Li Y."/>
            <person name="Liew Y.J."/>
            <person name="Baumgarten S."/>
            <person name="Simakov O."/>
            <person name="Wilson M."/>
            <person name="Piel J."/>
            <person name="Ashoor H."/>
            <person name="Bougouffa S."/>
            <person name="Bajic V.B."/>
            <person name="Ryu T."/>
            <person name="Ravasi T."/>
            <person name="Bayer T."/>
            <person name="Micklem G."/>
            <person name="Kim H."/>
            <person name="Bhak J."/>
            <person name="Lajeunesse T.C."/>
            <person name="Voolstra C.R."/>
        </authorList>
    </citation>
    <scope>NUCLEOTIDE SEQUENCE [LARGE SCALE GENOMIC DNA]</scope>
    <source>
        <strain evidence="2 3">CCMP2467</strain>
    </source>
</reference>
<feature type="compositionally biased region" description="Low complexity" evidence="1">
    <location>
        <begin position="351"/>
        <end position="364"/>
    </location>
</feature>
<feature type="compositionally biased region" description="Basic residues" evidence="1">
    <location>
        <begin position="592"/>
        <end position="607"/>
    </location>
</feature>
<feature type="region of interest" description="Disordered" evidence="1">
    <location>
        <begin position="911"/>
        <end position="988"/>
    </location>
</feature>
<dbReference type="OrthoDB" id="442840at2759"/>